<proteinExistence type="predicted"/>
<keyword evidence="1" id="KW-0472">Membrane</keyword>
<comment type="caution">
    <text evidence="3">The sequence shown here is derived from an EMBL/GenBank/DDBJ whole genome shotgun (WGS) entry which is preliminary data.</text>
</comment>
<feature type="domain" description="SEA" evidence="2">
    <location>
        <begin position="57"/>
        <end position="113"/>
    </location>
</feature>
<keyword evidence="1" id="KW-1133">Transmembrane helix</keyword>
<dbReference type="InterPro" id="IPR000082">
    <property type="entry name" value="SEA_dom"/>
</dbReference>
<organism evidence="3 4">
    <name type="scientific">Sphingobacterium cellulitidis</name>
    <dbReference type="NCBI Taxonomy" id="1768011"/>
    <lineage>
        <taxon>Bacteria</taxon>
        <taxon>Pseudomonadati</taxon>
        <taxon>Bacteroidota</taxon>
        <taxon>Sphingobacteriia</taxon>
        <taxon>Sphingobacteriales</taxon>
        <taxon>Sphingobacteriaceae</taxon>
        <taxon>Sphingobacterium</taxon>
    </lineage>
</organism>
<reference evidence="3" key="2">
    <citation type="submission" date="2020-09" db="EMBL/GenBank/DDBJ databases">
        <authorList>
            <person name="Sun Q."/>
            <person name="Zhou Y."/>
        </authorList>
    </citation>
    <scope>NUCLEOTIDE SEQUENCE</scope>
    <source>
        <strain evidence="3">CGMCC 1.15966</strain>
    </source>
</reference>
<accession>A0A8H9G3M6</accession>
<sequence>MNKLTGFSSLSFFIYVIHEVYIINWLKGFFYNLSLYDNLLMKYLAYWTIPVICIAIIAAIYYSMMKLTPRLFVSSLGDRIPEYNKVEEVFKNEKNTVLESTALKEPQMEKSRV</sequence>
<evidence type="ECO:0000313" key="3">
    <source>
        <dbReference type="EMBL" id="GGE24903.1"/>
    </source>
</evidence>
<dbReference type="EMBL" id="BMKM01000005">
    <property type="protein sequence ID" value="GGE24903.1"/>
    <property type="molecule type" value="Genomic_DNA"/>
</dbReference>
<name>A0A8H9G3M6_9SPHI</name>
<gene>
    <name evidence="3" type="ORF">GCM10011516_23210</name>
</gene>
<keyword evidence="1" id="KW-0812">Transmembrane</keyword>
<dbReference type="Proteomes" id="UP000614460">
    <property type="component" value="Unassembled WGS sequence"/>
</dbReference>
<dbReference type="PROSITE" id="PS50024">
    <property type="entry name" value="SEA"/>
    <property type="match status" value="1"/>
</dbReference>
<reference evidence="3" key="1">
    <citation type="journal article" date="2014" name="Int. J. Syst. Evol. Microbiol.">
        <title>Complete genome sequence of Corynebacterium casei LMG S-19264T (=DSM 44701T), isolated from a smear-ripened cheese.</title>
        <authorList>
            <consortium name="US DOE Joint Genome Institute (JGI-PGF)"/>
            <person name="Walter F."/>
            <person name="Albersmeier A."/>
            <person name="Kalinowski J."/>
            <person name="Ruckert C."/>
        </authorList>
    </citation>
    <scope>NUCLEOTIDE SEQUENCE</scope>
    <source>
        <strain evidence="3">CGMCC 1.15966</strain>
    </source>
</reference>
<dbReference type="AlphaFoldDB" id="A0A8H9G3M6"/>
<feature type="transmembrane region" description="Helical" evidence="1">
    <location>
        <begin position="43"/>
        <end position="62"/>
    </location>
</feature>
<protein>
    <recommendedName>
        <fullName evidence="2">SEA domain-containing protein</fullName>
    </recommendedName>
</protein>
<evidence type="ECO:0000256" key="1">
    <source>
        <dbReference type="SAM" id="Phobius"/>
    </source>
</evidence>
<feature type="transmembrane region" description="Helical" evidence="1">
    <location>
        <begin position="12"/>
        <end position="31"/>
    </location>
</feature>
<keyword evidence="4" id="KW-1185">Reference proteome</keyword>
<evidence type="ECO:0000259" key="2">
    <source>
        <dbReference type="PROSITE" id="PS50024"/>
    </source>
</evidence>
<evidence type="ECO:0000313" key="4">
    <source>
        <dbReference type="Proteomes" id="UP000614460"/>
    </source>
</evidence>